<dbReference type="RefSeq" id="WP_111277032.1">
    <property type="nucleotide sequence ID" value="NZ_QFYS01000007.1"/>
</dbReference>
<dbReference type="PANTHER" id="PTHR33121">
    <property type="entry name" value="CYCLIC DI-GMP PHOSPHODIESTERASE PDEF"/>
    <property type="match status" value="1"/>
</dbReference>
<comment type="caution">
    <text evidence="2">The sequence shown here is derived from an EMBL/GenBank/DDBJ whole genome shotgun (WGS) entry which is preliminary data.</text>
</comment>
<dbReference type="PROSITE" id="PS50883">
    <property type="entry name" value="EAL"/>
    <property type="match status" value="1"/>
</dbReference>
<reference evidence="2 3" key="1">
    <citation type="submission" date="2018-05" db="EMBL/GenBank/DDBJ databases">
        <authorList>
            <person name="Lanie J.A."/>
            <person name="Ng W.-L."/>
            <person name="Kazmierczak K.M."/>
            <person name="Andrzejewski T.M."/>
            <person name="Davidsen T.M."/>
            <person name="Wayne K.J."/>
            <person name="Tettelin H."/>
            <person name="Glass J.I."/>
            <person name="Rusch D."/>
            <person name="Podicherti R."/>
            <person name="Tsui H.-C.T."/>
            <person name="Winkler M.E."/>
        </authorList>
    </citation>
    <scope>NUCLEOTIDE SEQUENCE [LARGE SCALE GENOMIC DNA]</scope>
    <source>
        <strain evidence="2 3">BUT-10</strain>
    </source>
</reference>
<dbReference type="InterPro" id="IPR001633">
    <property type="entry name" value="EAL_dom"/>
</dbReference>
<dbReference type="OrthoDB" id="7251575at2"/>
<dbReference type="CDD" id="cd01948">
    <property type="entry name" value="EAL"/>
    <property type="match status" value="1"/>
</dbReference>
<dbReference type="AlphaFoldDB" id="A0A328B8P3"/>
<feature type="domain" description="EAL" evidence="1">
    <location>
        <begin position="270"/>
        <end position="515"/>
    </location>
</feature>
<name>A0A328B8P3_9CAUL</name>
<proteinExistence type="predicted"/>
<dbReference type="Proteomes" id="UP000249524">
    <property type="component" value="Unassembled WGS sequence"/>
</dbReference>
<accession>A0A328B8P3</accession>
<dbReference type="InterPro" id="IPR050706">
    <property type="entry name" value="Cyclic-di-GMP_PDE-like"/>
</dbReference>
<gene>
    <name evidence="2" type="ORF">DJ019_15840</name>
</gene>
<dbReference type="Pfam" id="PF00563">
    <property type="entry name" value="EAL"/>
    <property type="match status" value="1"/>
</dbReference>
<evidence type="ECO:0000313" key="2">
    <source>
        <dbReference type="EMBL" id="RAK63722.1"/>
    </source>
</evidence>
<sequence length="535" mass="57040">MSPHRFLGFGFAAADLLLEIGDDGKVTFALGAGESVLGAPDRALAGRTWQSLFDVDDHPMVEAMFRGLDDGARAGPVVLKVAGDEERSANLTAIRLPQNKGAISCALSKAAQRGAAGLQSREDFEARAAELLAGATQELELAFVDVVGLSQQKAGSPDAARVDALLAGALRAQAYRGEAATEVGPDRYALVRAADEPAAALISRISRVLSDVGLEKIAPTSAAMPLTGSVRPKQVAQALRFALNQVLREGLKKPLPSSLSNALEQALQSTLSNAGALGAAIRQRRFSLAYQPVVNLSDGALHHHEVLVRFGAQGSPFPTIRMAEELDLIEPLDVAVLEETLKVLASDPTLTLAVNVSGRSVMSEAYVSRVVDLLRKSPSIKGRLMFELTESAAVEDLGLADRHIQALRAAGCEVCLDDFGAGAASLAYLQQLTLDLLKIDGRYIRDLQHGGREATFVKHLVNMCGELKVRTLAEMVETPEAEEAVRKAGVHYAQGWLYGRATEKPTPTLDAAVGRRFREGALSIRTAHDRQAPWG</sequence>
<dbReference type="InterPro" id="IPR035919">
    <property type="entry name" value="EAL_sf"/>
</dbReference>
<organism evidence="2 3">
    <name type="scientific">Phenylobacterium kunshanense</name>
    <dbReference type="NCBI Taxonomy" id="1445034"/>
    <lineage>
        <taxon>Bacteria</taxon>
        <taxon>Pseudomonadati</taxon>
        <taxon>Pseudomonadota</taxon>
        <taxon>Alphaproteobacteria</taxon>
        <taxon>Caulobacterales</taxon>
        <taxon>Caulobacteraceae</taxon>
        <taxon>Phenylobacterium</taxon>
    </lineage>
</organism>
<protein>
    <submittedName>
        <fullName evidence="2">EAL domain-containing protein</fullName>
    </submittedName>
</protein>
<dbReference type="SMART" id="SM00052">
    <property type="entry name" value="EAL"/>
    <property type="match status" value="1"/>
</dbReference>
<dbReference type="Gene3D" id="3.20.20.450">
    <property type="entry name" value="EAL domain"/>
    <property type="match status" value="1"/>
</dbReference>
<evidence type="ECO:0000313" key="3">
    <source>
        <dbReference type="Proteomes" id="UP000249524"/>
    </source>
</evidence>
<keyword evidence="3" id="KW-1185">Reference proteome</keyword>
<dbReference type="SUPFAM" id="SSF141868">
    <property type="entry name" value="EAL domain-like"/>
    <property type="match status" value="1"/>
</dbReference>
<dbReference type="EMBL" id="QFYS01000007">
    <property type="protein sequence ID" value="RAK63722.1"/>
    <property type="molecule type" value="Genomic_DNA"/>
</dbReference>
<evidence type="ECO:0000259" key="1">
    <source>
        <dbReference type="PROSITE" id="PS50883"/>
    </source>
</evidence>
<dbReference type="PANTHER" id="PTHR33121:SF23">
    <property type="entry name" value="CYCLIC DI-GMP PHOSPHODIESTERASE PDEB"/>
    <property type="match status" value="1"/>
</dbReference>
<dbReference type="GO" id="GO:0071111">
    <property type="term" value="F:cyclic-guanylate-specific phosphodiesterase activity"/>
    <property type="evidence" value="ECO:0007669"/>
    <property type="project" value="InterPro"/>
</dbReference>